<evidence type="ECO:0000313" key="9">
    <source>
        <dbReference type="Proteomes" id="UP000193986"/>
    </source>
</evidence>
<accession>A0A1Y2BDX6</accession>
<evidence type="ECO:0000256" key="1">
    <source>
        <dbReference type="ARBA" id="ARBA00004173"/>
    </source>
</evidence>
<dbReference type="GO" id="GO:0045277">
    <property type="term" value="C:respiratory chain complex IV"/>
    <property type="evidence" value="ECO:0007669"/>
    <property type="project" value="InterPro"/>
</dbReference>
<dbReference type="PROSITE" id="PS51808">
    <property type="entry name" value="CHCH"/>
    <property type="match status" value="1"/>
</dbReference>
<dbReference type="Pfam" id="PF02297">
    <property type="entry name" value="COX6B"/>
    <property type="match status" value="1"/>
</dbReference>
<dbReference type="AlphaFoldDB" id="A0A1Y2BDX6"/>
<dbReference type="EMBL" id="MCFC01000007">
    <property type="protein sequence ID" value="ORY33021.1"/>
    <property type="molecule type" value="Genomic_DNA"/>
</dbReference>
<dbReference type="Proteomes" id="UP000193986">
    <property type="component" value="Unassembled WGS sequence"/>
</dbReference>
<dbReference type="OrthoDB" id="1107506at2759"/>
<keyword evidence="5" id="KW-1015">Disulfide bond</keyword>
<sequence>ARFPNQNQTKHWYQNYVDYHKCVNAKGEEFEPCKQFRRAFNSLCPNEWIAQWDTQRENGIFPASLEP</sequence>
<evidence type="ECO:0000313" key="8">
    <source>
        <dbReference type="EMBL" id="ORY33021.1"/>
    </source>
</evidence>
<evidence type="ECO:0000256" key="2">
    <source>
        <dbReference type="ARBA" id="ARBA00004673"/>
    </source>
</evidence>
<dbReference type="InParanoid" id="A0A1Y2BDX6"/>
<dbReference type="GO" id="GO:0006123">
    <property type="term" value="P:mitochondrial electron transport, cytochrome c to oxygen"/>
    <property type="evidence" value="ECO:0007669"/>
    <property type="project" value="UniProtKB-ARBA"/>
</dbReference>
<dbReference type="Gene3D" id="1.10.10.140">
    <property type="entry name" value="Cytochrome c oxidase, subunit VIb"/>
    <property type="match status" value="1"/>
</dbReference>
<gene>
    <name evidence="8" type="ORF">BCR39DRAFT_463858</name>
</gene>
<dbReference type="FunCoup" id="A0A1Y2BDX6">
    <property type="interactions" value="188"/>
</dbReference>
<dbReference type="STRING" id="71784.A0A1Y2BDX6"/>
<name>A0A1Y2BDX6_9TREE</name>
<dbReference type="SUPFAM" id="SSF47694">
    <property type="entry name" value="Cytochrome c oxidase subunit h"/>
    <property type="match status" value="1"/>
</dbReference>
<dbReference type="PANTHER" id="PTHR46281:SF8">
    <property type="entry name" value="CYTOCHROME C OXIDASE SUBUNIT 12, MITOCHONDRIAL"/>
    <property type="match status" value="1"/>
</dbReference>
<dbReference type="PANTHER" id="PTHR46281">
    <property type="entry name" value="CYTOCHROME C OXIDASE SUBUNIT 6B"/>
    <property type="match status" value="1"/>
</dbReference>
<protein>
    <recommendedName>
        <fullName evidence="6">Cytochrome c oxidase subunit 12, mitochondrial</fullName>
    </recommendedName>
    <alternativeName>
        <fullName evidence="7">Cytochrome c oxidase polypeptide VIb</fullName>
    </alternativeName>
</protein>
<comment type="caution">
    <text evidence="8">The sequence shown here is derived from an EMBL/GenBank/DDBJ whole genome shotgun (WGS) entry which is preliminary data.</text>
</comment>
<dbReference type="GO" id="GO:0005739">
    <property type="term" value="C:mitochondrion"/>
    <property type="evidence" value="ECO:0007669"/>
    <property type="project" value="UniProtKB-SubCell"/>
</dbReference>
<dbReference type="InterPro" id="IPR003213">
    <property type="entry name" value="Cyt_c_oxidase_su6B"/>
</dbReference>
<evidence type="ECO:0000256" key="6">
    <source>
        <dbReference type="ARBA" id="ARBA00074891"/>
    </source>
</evidence>
<proteinExistence type="inferred from homology"/>
<evidence type="ECO:0000256" key="7">
    <source>
        <dbReference type="ARBA" id="ARBA00082359"/>
    </source>
</evidence>
<evidence type="ECO:0000256" key="4">
    <source>
        <dbReference type="ARBA" id="ARBA00023128"/>
    </source>
</evidence>
<evidence type="ECO:0000256" key="5">
    <source>
        <dbReference type="ARBA" id="ARBA00023157"/>
    </source>
</evidence>
<comment type="pathway">
    <text evidence="2">Energy metabolism; oxidative phosphorylation.</text>
</comment>
<keyword evidence="4" id="KW-0496">Mitochondrion</keyword>
<comment type="subcellular location">
    <subcellularLocation>
        <location evidence="1">Mitochondrion</location>
    </subcellularLocation>
</comment>
<organism evidence="8 9">
    <name type="scientific">Naematelia encephala</name>
    <dbReference type="NCBI Taxonomy" id="71784"/>
    <lineage>
        <taxon>Eukaryota</taxon>
        <taxon>Fungi</taxon>
        <taxon>Dikarya</taxon>
        <taxon>Basidiomycota</taxon>
        <taxon>Agaricomycotina</taxon>
        <taxon>Tremellomycetes</taxon>
        <taxon>Tremellales</taxon>
        <taxon>Naemateliaceae</taxon>
        <taxon>Naematelia</taxon>
    </lineage>
</organism>
<dbReference type="FunFam" id="1.10.10.140:FF:000001">
    <property type="entry name" value="Cytochrome c oxidase subunit 6B1"/>
    <property type="match status" value="1"/>
</dbReference>
<comment type="similarity">
    <text evidence="3">Belongs to the cytochrome c oxidase subunit 6B family.</text>
</comment>
<reference evidence="8 9" key="1">
    <citation type="submission" date="2016-07" db="EMBL/GenBank/DDBJ databases">
        <title>Pervasive Adenine N6-methylation of Active Genes in Fungi.</title>
        <authorList>
            <consortium name="DOE Joint Genome Institute"/>
            <person name="Mondo S.J."/>
            <person name="Dannebaum R.O."/>
            <person name="Kuo R.C."/>
            <person name="Labutti K."/>
            <person name="Haridas S."/>
            <person name="Kuo A."/>
            <person name="Salamov A."/>
            <person name="Ahrendt S.R."/>
            <person name="Lipzen A."/>
            <person name="Sullivan W."/>
            <person name="Andreopoulos W.B."/>
            <person name="Clum A."/>
            <person name="Lindquist E."/>
            <person name="Daum C."/>
            <person name="Ramamoorthy G.K."/>
            <person name="Gryganskyi A."/>
            <person name="Culley D."/>
            <person name="Magnuson J.K."/>
            <person name="James T.Y."/>
            <person name="O'Malley M.A."/>
            <person name="Stajich J.E."/>
            <person name="Spatafora J.W."/>
            <person name="Visel A."/>
            <person name="Grigoriev I.V."/>
        </authorList>
    </citation>
    <scope>NUCLEOTIDE SEQUENCE [LARGE SCALE GENOMIC DNA]</scope>
    <source>
        <strain evidence="8 9">68-887.2</strain>
    </source>
</reference>
<feature type="non-terminal residue" evidence="8">
    <location>
        <position position="1"/>
    </location>
</feature>
<evidence type="ECO:0000256" key="3">
    <source>
        <dbReference type="ARBA" id="ARBA00006425"/>
    </source>
</evidence>
<dbReference type="InterPro" id="IPR036549">
    <property type="entry name" value="CX6/COA6-like_sf"/>
</dbReference>
<dbReference type="InterPro" id="IPR048280">
    <property type="entry name" value="COX6B-like"/>
</dbReference>
<keyword evidence="9" id="KW-1185">Reference proteome</keyword>
<dbReference type="CDD" id="cd00926">
    <property type="entry name" value="Cyt_c_Oxidase_VIb"/>
    <property type="match status" value="1"/>
</dbReference>